<organism evidence="2 3">
    <name type="scientific">Methanobrevibacter millerae</name>
    <dbReference type="NCBI Taxonomy" id="230361"/>
    <lineage>
        <taxon>Archaea</taxon>
        <taxon>Methanobacteriati</taxon>
        <taxon>Methanobacteriota</taxon>
        <taxon>Methanomada group</taxon>
        <taxon>Methanobacteria</taxon>
        <taxon>Methanobacteriales</taxon>
        <taxon>Methanobacteriaceae</taxon>
        <taxon>Methanobrevibacter</taxon>
    </lineage>
</organism>
<name>A0A8T3VGC5_9EURY</name>
<sequence length="181" mass="20690">MDNKSIYEDFTNISSGENSISKDALLNVLKRHSGTISVFDLMEVTTELIDDTQYVQKEYREKSHAVYVKYFLGRIKSIRDDNTEYDGNIDKEDFIDSVATLKSYHEEESITSKTKFPLIYAIVSLYTTYILEEPIHPVGTPFPGSLKVIEKDGIFYCPVKESNLESPNAVCKMCIAEQLEF</sequence>
<dbReference type="AlphaFoldDB" id="A0A8T3VGC5"/>
<dbReference type="Pfam" id="PF09888">
    <property type="entry name" value="DUF2115"/>
    <property type="match status" value="1"/>
</dbReference>
<comment type="similarity">
    <text evidence="1">Belongs to the UPF0305 family.</text>
</comment>
<gene>
    <name evidence="2" type="ORF">E7Z73_07290</name>
</gene>
<dbReference type="Proteomes" id="UP000762703">
    <property type="component" value="Unassembled WGS sequence"/>
</dbReference>
<evidence type="ECO:0000256" key="1">
    <source>
        <dbReference type="HAMAP-Rule" id="MF_00763"/>
    </source>
</evidence>
<dbReference type="EMBL" id="SUTE01000056">
    <property type="protein sequence ID" value="MBE6505525.1"/>
    <property type="molecule type" value="Genomic_DNA"/>
</dbReference>
<protein>
    <recommendedName>
        <fullName evidence="1">UPF0305 protein E7Z73_07290</fullName>
    </recommendedName>
</protein>
<comment type="caution">
    <text evidence="2">The sequence shown here is derived from an EMBL/GenBank/DDBJ whole genome shotgun (WGS) entry which is preliminary data.</text>
</comment>
<dbReference type="HAMAP" id="MF_00763">
    <property type="entry name" value="UPF0305"/>
    <property type="match status" value="1"/>
</dbReference>
<evidence type="ECO:0000313" key="2">
    <source>
        <dbReference type="EMBL" id="MBE6505525.1"/>
    </source>
</evidence>
<accession>A0A8T3VGC5</accession>
<dbReference type="RefSeq" id="WP_303737196.1">
    <property type="nucleotide sequence ID" value="NZ_SUTE01000056.1"/>
</dbReference>
<reference evidence="2" key="1">
    <citation type="submission" date="2019-04" db="EMBL/GenBank/DDBJ databases">
        <title>Evolution of Biomass-Degrading Anaerobic Consortia Revealed by Metagenomics.</title>
        <authorList>
            <person name="Peng X."/>
        </authorList>
    </citation>
    <scope>NUCLEOTIDE SEQUENCE</scope>
    <source>
        <strain evidence="2">SIG12</strain>
    </source>
</reference>
<dbReference type="InterPro" id="IPR019215">
    <property type="entry name" value="DUF2115"/>
</dbReference>
<proteinExistence type="inferred from homology"/>
<evidence type="ECO:0000313" key="3">
    <source>
        <dbReference type="Proteomes" id="UP000762703"/>
    </source>
</evidence>